<evidence type="ECO:0000256" key="2">
    <source>
        <dbReference type="ARBA" id="ARBA00022490"/>
    </source>
</evidence>
<dbReference type="GO" id="GO:0000278">
    <property type="term" value="P:mitotic cell cycle"/>
    <property type="evidence" value="ECO:0007669"/>
    <property type="project" value="TreeGrafter"/>
</dbReference>
<evidence type="ECO:0008006" key="7">
    <source>
        <dbReference type="Google" id="ProtNLM"/>
    </source>
</evidence>
<feature type="compositionally biased region" description="Low complexity" evidence="4">
    <location>
        <begin position="117"/>
        <end position="126"/>
    </location>
</feature>
<feature type="region of interest" description="Disordered" evidence="4">
    <location>
        <begin position="255"/>
        <end position="275"/>
    </location>
</feature>
<protein>
    <recommendedName>
        <fullName evidence="7">Calponin-homology (CH) domain-containing protein</fullName>
    </recommendedName>
</protein>
<feature type="compositionally biased region" description="Low complexity" evidence="4">
    <location>
        <begin position="153"/>
        <end position="165"/>
    </location>
</feature>
<feature type="region of interest" description="Disordered" evidence="4">
    <location>
        <begin position="827"/>
        <end position="847"/>
    </location>
</feature>
<name>A0A2B7XVF0_POLH7</name>
<feature type="region of interest" description="Disordered" evidence="4">
    <location>
        <begin position="1094"/>
        <end position="1115"/>
    </location>
</feature>
<evidence type="ECO:0000256" key="3">
    <source>
        <dbReference type="ARBA" id="ARBA00022860"/>
    </source>
</evidence>
<organism evidence="5 6">
    <name type="scientific">Polytolypa hystricis (strain UAMH7299)</name>
    <dbReference type="NCBI Taxonomy" id="1447883"/>
    <lineage>
        <taxon>Eukaryota</taxon>
        <taxon>Fungi</taxon>
        <taxon>Dikarya</taxon>
        <taxon>Ascomycota</taxon>
        <taxon>Pezizomycotina</taxon>
        <taxon>Eurotiomycetes</taxon>
        <taxon>Eurotiomycetidae</taxon>
        <taxon>Onygenales</taxon>
        <taxon>Onygenales incertae sedis</taxon>
        <taxon>Polytolypa</taxon>
    </lineage>
</organism>
<sequence length="1115" mass="124521">MSLQYSEIATPCPAARSVNNDTLSSDESRRYGVFEDEFDISYDNDNTAAIDFTTEIRAPMLIGARPRNNGGKPKAFTIHEDQGSELCRARPKPLMNKSSLMLAQPAQRFQKPNVSFAVKSVSSPPRSSRKKKAPVARSPLVQKGNTPVKKKQQQQVVTNQEGQQKVDPAKKSKRRGTIYIPSDDTTMPTVFMGIFSPLKSDNLNCTNPNSTASESCELGALGAQIVRKRQQRQSLAAAPRRAPLQQSERVLQESTINHDRAGQNGGKENIPPSGVLVSESKKMKNKVLDLPEFDISVVEKPKKEATIRSAVKIRPAITTTAVNLEPKKRDMKVLKNRKSPARTALGNKSNVGAASMSNSVRKAVASKPNNTTAKINHPQPPRHSYPPTAMKARATTKPLSKLIVPHVSSLDIDQRYPLLTEDISNPEMYEDNWLAHQEIAITQLVNNLFDSGHGKSSVVDGDLLRHELLDIYQTPSFSLLYKRVNASILYGVLTVPKDILRRCNRLSEDLGLKRQFLNLWAETYDYSALCAAVETVIGRKLCLPVKSTNGCESTRAASPNQEKHSRRALEVFLETFILKNQDAEAGKANDEDVSSLGWSYRRTLLRSIMMIVLLDKARLSPDTTIPRRLFTTSSKYKSSAAVLQALGRMMLPAAGDIIRPLSHLDCHVAYEQHPLQEYEYRINNLAVDLRDGILLTRLVELLLYPSASSLLSQQNDPDATVTIAMPTGEVLSLTQGEEDWPLSQHLKVPCISRATKLCNVQIALTALSSVRGVGEIAQSVRAEDIVYGYREKTIALLWGLVGKWGLAGLVDWEDVRKEIRRLKEKIEHHPRGPDDSVSNFDDGEEEEEDFDEGYERHAFLLKQWASCLAQIKGRRLDNLTTSFADGQIFESIVDEYEYYINGKNREDRTVKESKEPGTQISNGLEARLRALGCSAQFASLVSPKSSSSSRIFDRDFTLSALAFLCSRLLSASKRVRAAVVLQRAWRCVYYRRQVQRQVVAKILATDCMFASQSRDELLRAKTVILRAWRLYKTKKEKKQKQKQRLARVVVNAKAGQNRATKTKGASQVDKKRTTVDRGRSVMFEADVCDTDSRNGIPQTIEDSRTGDGSDLWLSI</sequence>
<dbReference type="GO" id="GO:0000922">
    <property type="term" value="C:spindle pole"/>
    <property type="evidence" value="ECO:0007669"/>
    <property type="project" value="TreeGrafter"/>
</dbReference>
<dbReference type="PANTHER" id="PTHR22706:SF1">
    <property type="entry name" value="ASSEMBLY FACTOR FOR SPINDLE MICROTUBULES"/>
    <property type="match status" value="1"/>
</dbReference>
<evidence type="ECO:0000313" key="6">
    <source>
        <dbReference type="Proteomes" id="UP000224634"/>
    </source>
</evidence>
<keyword evidence="3" id="KW-0112">Calmodulin-binding</keyword>
<dbReference type="GO" id="GO:0007051">
    <property type="term" value="P:spindle organization"/>
    <property type="evidence" value="ECO:0007669"/>
    <property type="project" value="TreeGrafter"/>
</dbReference>
<dbReference type="STRING" id="1447883.A0A2B7XVF0"/>
<dbReference type="EMBL" id="PDNA01000110">
    <property type="protein sequence ID" value="PGH12939.1"/>
    <property type="molecule type" value="Genomic_DNA"/>
</dbReference>
<reference evidence="5 6" key="1">
    <citation type="submission" date="2017-10" db="EMBL/GenBank/DDBJ databases">
        <title>Comparative genomics in systemic dimorphic fungi from Ajellomycetaceae.</title>
        <authorList>
            <person name="Munoz J.F."/>
            <person name="Mcewen J.G."/>
            <person name="Clay O.K."/>
            <person name="Cuomo C.A."/>
        </authorList>
    </citation>
    <scope>NUCLEOTIDE SEQUENCE [LARGE SCALE GENOMIC DNA]</scope>
    <source>
        <strain evidence="5 6">UAMH7299</strain>
    </source>
</reference>
<comment type="subcellular location">
    <subcellularLocation>
        <location evidence="1">Cytoplasm</location>
    </subcellularLocation>
</comment>
<evidence type="ECO:0000256" key="4">
    <source>
        <dbReference type="SAM" id="MobiDB-lite"/>
    </source>
</evidence>
<dbReference type="InterPro" id="IPR036872">
    <property type="entry name" value="CH_dom_sf"/>
</dbReference>
<dbReference type="Proteomes" id="UP000224634">
    <property type="component" value="Unassembled WGS sequence"/>
</dbReference>
<dbReference type="OrthoDB" id="76388at2759"/>
<dbReference type="InterPro" id="IPR051185">
    <property type="entry name" value="ASPM"/>
</dbReference>
<accession>A0A2B7XVF0</accession>
<evidence type="ECO:0000256" key="1">
    <source>
        <dbReference type="ARBA" id="ARBA00004496"/>
    </source>
</evidence>
<dbReference type="PANTHER" id="PTHR22706">
    <property type="entry name" value="ASSEMBLY FACTOR FOR SPINDLE MICROTUBULES"/>
    <property type="match status" value="1"/>
</dbReference>
<proteinExistence type="predicted"/>
<dbReference type="GO" id="GO:0005516">
    <property type="term" value="F:calmodulin binding"/>
    <property type="evidence" value="ECO:0007669"/>
    <property type="project" value="UniProtKB-KW"/>
</dbReference>
<comment type="caution">
    <text evidence="5">The sequence shown here is derived from an EMBL/GenBank/DDBJ whole genome shotgun (WGS) entry which is preliminary data.</text>
</comment>
<keyword evidence="2" id="KW-0963">Cytoplasm</keyword>
<gene>
    <name evidence="5" type="ORF">AJ80_06544</name>
</gene>
<feature type="region of interest" description="Disordered" evidence="4">
    <location>
        <begin position="117"/>
        <end position="174"/>
    </location>
</feature>
<dbReference type="AlphaFoldDB" id="A0A2B7XVF0"/>
<keyword evidence="6" id="KW-1185">Reference proteome</keyword>
<dbReference type="Gene3D" id="1.10.418.10">
    <property type="entry name" value="Calponin-like domain"/>
    <property type="match status" value="1"/>
</dbReference>
<dbReference type="GO" id="GO:0005737">
    <property type="term" value="C:cytoplasm"/>
    <property type="evidence" value="ECO:0007669"/>
    <property type="project" value="UniProtKB-SubCell"/>
</dbReference>
<dbReference type="GO" id="GO:0051295">
    <property type="term" value="P:establishment of meiotic spindle localization"/>
    <property type="evidence" value="ECO:0007669"/>
    <property type="project" value="TreeGrafter"/>
</dbReference>
<dbReference type="SUPFAM" id="SSF47576">
    <property type="entry name" value="Calponin-homology domain, CH-domain"/>
    <property type="match status" value="1"/>
</dbReference>
<evidence type="ECO:0000313" key="5">
    <source>
        <dbReference type="EMBL" id="PGH12939.1"/>
    </source>
</evidence>